<dbReference type="Proteomes" id="UP000215377">
    <property type="component" value="Unassembled WGS sequence"/>
</dbReference>
<evidence type="ECO:0000313" key="3">
    <source>
        <dbReference type="Proteomes" id="UP000215377"/>
    </source>
</evidence>
<evidence type="ECO:0000313" key="2">
    <source>
        <dbReference type="EMBL" id="OWU66448.1"/>
    </source>
</evidence>
<feature type="domain" description="AB hydrolase-1" evidence="1">
    <location>
        <begin position="64"/>
        <end position="307"/>
    </location>
</feature>
<dbReference type="PRINTS" id="PR00111">
    <property type="entry name" value="ABHYDROLASE"/>
</dbReference>
<dbReference type="InterPro" id="IPR000073">
    <property type="entry name" value="AB_hydrolase_1"/>
</dbReference>
<dbReference type="OrthoDB" id="9815441at2"/>
<reference evidence="2 3" key="1">
    <citation type="submission" date="2013-04" db="EMBL/GenBank/DDBJ databases">
        <title>Oceanicola sp. 22II1-22F33 Genome Sequencing.</title>
        <authorList>
            <person name="Lai Q."/>
            <person name="Li G."/>
            <person name="Shao Z."/>
        </authorList>
    </citation>
    <scope>NUCLEOTIDE SEQUENCE [LARGE SCALE GENOMIC DNA]</scope>
    <source>
        <strain evidence="2 3">22II1-22F33</strain>
    </source>
</reference>
<dbReference type="SUPFAM" id="SSF53474">
    <property type="entry name" value="alpha/beta-Hydrolases"/>
    <property type="match status" value="1"/>
</dbReference>
<organism evidence="2 3">
    <name type="scientific">Marinibacterium profundimaris</name>
    <dbReference type="NCBI Taxonomy" id="1679460"/>
    <lineage>
        <taxon>Bacteria</taxon>
        <taxon>Pseudomonadati</taxon>
        <taxon>Pseudomonadota</taxon>
        <taxon>Alphaproteobacteria</taxon>
        <taxon>Rhodobacterales</taxon>
        <taxon>Paracoccaceae</taxon>
        <taxon>Marinibacterium</taxon>
    </lineage>
</organism>
<dbReference type="InterPro" id="IPR029058">
    <property type="entry name" value="AB_hydrolase_fold"/>
</dbReference>
<proteinExistence type="predicted"/>
<dbReference type="InterPro" id="IPR050228">
    <property type="entry name" value="Carboxylesterase_BioH"/>
</dbReference>
<dbReference type="RefSeq" id="WP_088653046.1">
    <property type="nucleotide sequence ID" value="NZ_AQQR01000047.1"/>
</dbReference>
<dbReference type="AlphaFoldDB" id="A0A225NBU9"/>
<dbReference type="PANTHER" id="PTHR43194:SF2">
    <property type="entry name" value="PEROXISOMAL MEMBRANE PROTEIN LPX1"/>
    <property type="match status" value="1"/>
</dbReference>
<dbReference type="EMBL" id="AQQR01000047">
    <property type="protein sequence ID" value="OWU66448.1"/>
    <property type="molecule type" value="Genomic_DNA"/>
</dbReference>
<sequence length="318" mass="33782">MQAVLLILLGLLAVTAVWLALGAVKTRKLAAEARASVPQAGERMDVSGGAIHYLDLGPREAPVLVMIHGLGGQMHHFTYAMTGLLEDDFRLIVIDRPGCGYSLRDDEAQAALTEQARMIWEMLDRLGVTRPVLVGHSLGGAVSLGMAVQRPAETGALALLAPLTHPNTAASPAFDGLNQPNRRMRHLLARTWAVPMARRTAIETLTEVFRPEPWPADFLDRGGASLGLRPEAFLASVEDYMASAGIGAIAAQYDSALTMPGGVLFGSGDALLDPQEQGAAMTAHGLEFTALPDRGHMIPITAPADCATFVRRIAGRLG</sequence>
<dbReference type="Pfam" id="PF12697">
    <property type="entry name" value="Abhydrolase_6"/>
    <property type="match status" value="1"/>
</dbReference>
<protein>
    <recommendedName>
        <fullName evidence="1">AB hydrolase-1 domain-containing protein</fullName>
    </recommendedName>
</protein>
<gene>
    <name evidence="2" type="ORF">ATO3_27985</name>
</gene>
<accession>A0A225NBU9</accession>
<name>A0A225NBU9_9RHOB</name>
<keyword evidence="3" id="KW-1185">Reference proteome</keyword>
<evidence type="ECO:0000259" key="1">
    <source>
        <dbReference type="Pfam" id="PF12697"/>
    </source>
</evidence>
<dbReference type="Gene3D" id="3.40.50.1820">
    <property type="entry name" value="alpha/beta hydrolase"/>
    <property type="match status" value="1"/>
</dbReference>
<comment type="caution">
    <text evidence="2">The sequence shown here is derived from an EMBL/GenBank/DDBJ whole genome shotgun (WGS) entry which is preliminary data.</text>
</comment>
<dbReference type="PANTHER" id="PTHR43194">
    <property type="entry name" value="HYDROLASE ALPHA/BETA FOLD FAMILY"/>
    <property type="match status" value="1"/>
</dbReference>